<evidence type="ECO:0000256" key="6">
    <source>
        <dbReference type="PROSITE-ProRule" id="PRU01240"/>
    </source>
</evidence>
<dbReference type="Gene3D" id="2.60.40.1080">
    <property type="match status" value="1"/>
</dbReference>
<dbReference type="InterPro" id="IPR015915">
    <property type="entry name" value="Kelch-typ_b-propeller"/>
</dbReference>
<proteinExistence type="inferred from homology"/>
<comment type="caution">
    <text evidence="11">The sequence shown here is derived from an EMBL/GenBank/DDBJ whole genome shotgun (WGS) entry which is preliminary data.</text>
</comment>
<dbReference type="InterPro" id="IPR015500">
    <property type="entry name" value="Peptidase_S8_subtilisin-rel"/>
</dbReference>
<accession>A0A6N7XLG5</accession>
<dbReference type="SUPFAM" id="SSF117281">
    <property type="entry name" value="Kelch motif"/>
    <property type="match status" value="1"/>
</dbReference>
<dbReference type="PROSITE" id="PS00138">
    <property type="entry name" value="SUBTILASE_SER"/>
    <property type="match status" value="1"/>
</dbReference>
<dbReference type="InterPro" id="IPR036852">
    <property type="entry name" value="Peptidase_S8/S53_dom_sf"/>
</dbReference>
<dbReference type="Pfam" id="PF00082">
    <property type="entry name" value="Peptidase_S8"/>
    <property type="match status" value="2"/>
</dbReference>
<keyword evidence="3 6" id="KW-0378">Hydrolase</keyword>
<dbReference type="Proteomes" id="UP000469424">
    <property type="component" value="Unassembled WGS sequence"/>
</dbReference>
<dbReference type="PANTHER" id="PTHR43806">
    <property type="entry name" value="PEPTIDASE S8"/>
    <property type="match status" value="1"/>
</dbReference>
<dbReference type="InterPro" id="IPR023827">
    <property type="entry name" value="Peptidase_S8_Asp-AS"/>
</dbReference>
<feature type="domain" description="BIG2" evidence="10">
    <location>
        <begin position="1339"/>
        <end position="1410"/>
    </location>
</feature>
<evidence type="ECO:0000256" key="5">
    <source>
        <dbReference type="PIRSR" id="PIRSR615500-1"/>
    </source>
</evidence>
<dbReference type="GO" id="GO:0004252">
    <property type="term" value="F:serine-type endopeptidase activity"/>
    <property type="evidence" value="ECO:0007669"/>
    <property type="project" value="UniProtKB-UniRule"/>
</dbReference>
<feature type="domain" description="Peptidase S8/S53" evidence="9">
    <location>
        <begin position="731"/>
        <end position="781"/>
    </location>
</feature>
<evidence type="ECO:0000256" key="1">
    <source>
        <dbReference type="ARBA" id="ARBA00011073"/>
    </source>
</evidence>
<dbReference type="GO" id="GO:0006508">
    <property type="term" value="P:proteolysis"/>
    <property type="evidence" value="ECO:0007669"/>
    <property type="project" value="UniProtKB-KW"/>
</dbReference>
<feature type="active site" description="Charge relay system" evidence="5 6">
    <location>
        <position position="740"/>
    </location>
</feature>
<sequence>MPELPAGVHLPPIRALGKPVGTDSQFIFTEQNTSTQTGVRAMKKKTHRMKTTGKKLTVLALACGMTISMMPFQAAATTESELPNLAASAKGSRLTGAVNSGKKYPECVPNQVVVQYKEGAVTTDAPTTKEKKMARRAATAESFGSAMKEKSGERQKKAENTLGQQAEILEKSLDKYEIQDTIALTPTKSSEDETVISVVSSKDGSAKTLAKELEKNPEIKNAEPNYIFEAKDTGNRTGWNDEYLRTAWHLDGIHAPAGWEAYDKTAEKSAKDVVVAVMDTGIDYEHEELKSHMWKAPKGFKLTGTYGHDFVEEEADFWDILLGGNASDDPDGIDPMDQNGHGTHCAGIIAAQANNGTGTAGVFGSDKSGDSSGIRLMGIRVLDSDGSGTLSGILKGFYYTIRAKQLGVNLKAINCSFGADVDSDIYDSVIDEAGKAGILTICAAGNETSDNDLIANAPANTGSDYGVSVAASAEDGTLASYSNYGKRNVDVMAPGTNILSSVSYPNYTPWLYSADKVKQLSEYYGEFNKDSIKENGITPVTGTDASGKSIDGMKEFGAAVTGKKLSKGSKGKAELTIDESEDANFRASGDKIALKWKITGAKNGDMFLLYFPYEKSGESDGSNTYCNIAYRTITQGGGSGFFIAGDIAADVSDQGTIQSLNVASEDINQTDSSMNDVWRAEGNTDLLSASGAKGENFGLGFIYQVGDEGDATIEISSLGISKAGADADQFGKYALFSGTSMATPVVTGSVALIAAMNPTADAKQLKSILYQTTNDRYKNEVSTGGGIDFDEYTANSVSAKPAVRSAKVDPKKNQVILEGAGFGTNPEITVTNTVQDTKRDIASKDVSSDGSKITISNASSYNLAGSSIAFSLKNGEKTGRGIFYLVKGNAEYKKEFVLSDEEEERSDAAARNKSSSSKDLLDDEEDASSDGDNVQWIPNDIRKLGYDAGSGNLYTVDKNDYDRVGQSLDDAVTKYAKSQEKKHFLWKLKKGERPEITLVTNATYMRGNVYEVICCDLGDRKSYMLVGMDLTGSKKNWTVYSDTLIDKGSMPSTIDEESAGCTALAGMNGNLYLTGGAKKEGKKIMPSAETWSCPVKSGAMWKKKANLPEGLYDGKAFAQNGKLYYVLGRNSNGLNYDVMAFDGRKWQKAGTLPKVLNTTLTQDVFEQNLVSCAVGLDAKGIVFGGASSDGKGDTYRFNTSTDKTEALSYTLWGKGQETAAYGSSAGNRFYAEYVSYDDDITYETFKSIPVESAYRTFKVKKSGKGSGTVTGTAGVLNGETITLKITPKKGSYVYSYSISRYGKKKSFKKPTSAAKKGQSIKLKATKDATITVHFGKICTKVKMNRKSVSLKRGKSIKLKASANGTNRSVTWTVSNRKYAKVTKSGKVTIRRSARRSAKIRVTARSKENRKLKAVCVVKVR</sequence>
<evidence type="ECO:0000259" key="10">
    <source>
        <dbReference type="Pfam" id="PF02368"/>
    </source>
</evidence>
<evidence type="ECO:0000256" key="8">
    <source>
        <dbReference type="SAM" id="MobiDB-lite"/>
    </source>
</evidence>
<feature type="region of interest" description="Disordered" evidence="8">
    <location>
        <begin position="899"/>
        <end position="934"/>
    </location>
</feature>
<evidence type="ECO:0000313" key="11">
    <source>
        <dbReference type="EMBL" id="MST70786.1"/>
    </source>
</evidence>
<dbReference type="InterPro" id="IPR008964">
    <property type="entry name" value="Invasin/intimin_cell_adhesion"/>
</dbReference>
<feature type="active site" description="Charge relay system" evidence="5 6">
    <location>
        <position position="341"/>
    </location>
</feature>
<feature type="compositionally biased region" description="Low complexity" evidence="8">
    <location>
        <begin position="909"/>
        <end position="918"/>
    </location>
</feature>
<organism evidence="11 12">
    <name type="scientific">Mogibacterium kristiansenii</name>
    <dbReference type="NCBI Taxonomy" id="2606708"/>
    <lineage>
        <taxon>Bacteria</taxon>
        <taxon>Bacillati</taxon>
        <taxon>Bacillota</taxon>
        <taxon>Clostridia</taxon>
        <taxon>Peptostreptococcales</taxon>
        <taxon>Anaerovoracaceae</taxon>
        <taxon>Mogibacterium</taxon>
    </lineage>
</organism>
<dbReference type="Pfam" id="PF02368">
    <property type="entry name" value="Big_2"/>
    <property type="match status" value="1"/>
</dbReference>
<dbReference type="PROSITE" id="PS51892">
    <property type="entry name" value="SUBTILASE"/>
    <property type="match status" value="1"/>
</dbReference>
<evidence type="ECO:0000256" key="3">
    <source>
        <dbReference type="ARBA" id="ARBA00022801"/>
    </source>
</evidence>
<reference evidence="11 12" key="1">
    <citation type="submission" date="2019-08" db="EMBL/GenBank/DDBJ databases">
        <title>In-depth cultivation of the pig gut microbiome towards novel bacterial diversity and tailored functional studies.</title>
        <authorList>
            <person name="Wylensek D."/>
            <person name="Hitch T.C.A."/>
            <person name="Clavel T."/>
        </authorList>
    </citation>
    <scope>NUCLEOTIDE SEQUENCE [LARGE SCALE GENOMIC DNA]</scope>
    <source>
        <strain evidence="11 12">WCA-MUC-591-APC-4B</strain>
    </source>
</reference>
<dbReference type="InterPro" id="IPR050131">
    <property type="entry name" value="Peptidase_S8_subtilisin-like"/>
</dbReference>
<evidence type="ECO:0000256" key="2">
    <source>
        <dbReference type="ARBA" id="ARBA00022670"/>
    </source>
</evidence>
<feature type="active site" description="Charge relay system" evidence="5 6">
    <location>
        <position position="279"/>
    </location>
</feature>
<dbReference type="InterPro" id="IPR003343">
    <property type="entry name" value="Big_2"/>
</dbReference>
<keyword evidence="4 6" id="KW-0720">Serine protease</keyword>
<dbReference type="InterPro" id="IPR000209">
    <property type="entry name" value="Peptidase_S8/S53_dom"/>
</dbReference>
<keyword evidence="2 6" id="KW-0645">Protease</keyword>
<dbReference type="PRINTS" id="PR00723">
    <property type="entry name" value="SUBTILISIN"/>
</dbReference>
<dbReference type="InterPro" id="IPR022398">
    <property type="entry name" value="Peptidase_S8_His-AS"/>
</dbReference>
<dbReference type="InterPro" id="IPR023828">
    <property type="entry name" value="Peptidase_S8_Ser-AS"/>
</dbReference>
<evidence type="ECO:0000259" key="9">
    <source>
        <dbReference type="Pfam" id="PF00082"/>
    </source>
</evidence>
<dbReference type="Gene3D" id="3.40.50.200">
    <property type="entry name" value="Peptidase S8/S53 domain"/>
    <property type="match status" value="2"/>
</dbReference>
<dbReference type="PROSITE" id="PS00136">
    <property type="entry name" value="SUBTILASE_ASP"/>
    <property type="match status" value="1"/>
</dbReference>
<comment type="similarity">
    <text evidence="1 6 7">Belongs to the peptidase S8 family.</text>
</comment>
<feature type="compositionally biased region" description="Basic and acidic residues" evidence="8">
    <location>
        <begin position="147"/>
        <end position="159"/>
    </location>
</feature>
<protein>
    <submittedName>
        <fullName evidence="11">S8 family serine peptidase</fullName>
    </submittedName>
</protein>
<dbReference type="SUPFAM" id="SSF52743">
    <property type="entry name" value="Subtilisin-like"/>
    <property type="match status" value="1"/>
</dbReference>
<dbReference type="SUPFAM" id="SSF49373">
    <property type="entry name" value="Invasin/intimin cell-adhesion fragments"/>
    <property type="match status" value="1"/>
</dbReference>
<evidence type="ECO:0000256" key="4">
    <source>
        <dbReference type="ARBA" id="ARBA00022825"/>
    </source>
</evidence>
<evidence type="ECO:0000256" key="7">
    <source>
        <dbReference type="RuleBase" id="RU003355"/>
    </source>
</evidence>
<keyword evidence="12" id="KW-1185">Reference proteome</keyword>
<dbReference type="PROSITE" id="PS00137">
    <property type="entry name" value="SUBTILASE_HIS"/>
    <property type="match status" value="1"/>
</dbReference>
<dbReference type="EMBL" id="VUNA01000009">
    <property type="protein sequence ID" value="MST70786.1"/>
    <property type="molecule type" value="Genomic_DNA"/>
</dbReference>
<evidence type="ECO:0000313" key="12">
    <source>
        <dbReference type="Proteomes" id="UP000469424"/>
    </source>
</evidence>
<gene>
    <name evidence="11" type="ORF">FYJ65_05455</name>
</gene>
<feature type="region of interest" description="Disordered" evidence="8">
    <location>
        <begin position="138"/>
        <end position="161"/>
    </location>
</feature>
<dbReference type="PANTHER" id="PTHR43806:SF11">
    <property type="entry name" value="CEREVISIN-RELATED"/>
    <property type="match status" value="1"/>
</dbReference>
<feature type="domain" description="Peptidase S8/S53" evidence="9">
    <location>
        <begin position="271"/>
        <end position="507"/>
    </location>
</feature>
<dbReference type="Gene3D" id="2.120.10.80">
    <property type="entry name" value="Kelch-type beta propeller"/>
    <property type="match status" value="1"/>
</dbReference>
<name>A0A6N7XLG5_9FIRM</name>